<evidence type="ECO:0000256" key="13">
    <source>
        <dbReference type="ARBA" id="ARBA00048070"/>
    </source>
</evidence>
<dbReference type="EC" id="2.7.1.11" evidence="4"/>
<dbReference type="InterPro" id="IPR035966">
    <property type="entry name" value="PKF_sf"/>
</dbReference>
<evidence type="ECO:0000256" key="7">
    <source>
        <dbReference type="ARBA" id="ARBA00022723"/>
    </source>
</evidence>
<evidence type="ECO:0000256" key="6">
    <source>
        <dbReference type="ARBA" id="ARBA00022679"/>
    </source>
</evidence>
<gene>
    <name evidence="15" type="primary">PFK</name>
</gene>
<evidence type="ECO:0000256" key="2">
    <source>
        <dbReference type="ARBA" id="ARBA00004496"/>
    </source>
</evidence>
<keyword evidence="11" id="KW-0460">Magnesium</keyword>
<dbReference type="PANTHER" id="PTHR13697:SF4">
    <property type="entry name" value="ATP-DEPENDENT 6-PHOSPHOFRUCTOKINASE"/>
    <property type="match status" value="1"/>
</dbReference>
<dbReference type="GO" id="GO:0042802">
    <property type="term" value="F:identical protein binding"/>
    <property type="evidence" value="ECO:0007669"/>
    <property type="project" value="TreeGrafter"/>
</dbReference>
<evidence type="ECO:0000313" key="15">
    <source>
        <dbReference type="EMBL" id="AFJ64351.1"/>
    </source>
</evidence>
<evidence type="ECO:0000256" key="1">
    <source>
        <dbReference type="ARBA" id="ARBA00001946"/>
    </source>
</evidence>
<dbReference type="Gene3D" id="3.40.50.460">
    <property type="entry name" value="Phosphofructokinase domain"/>
    <property type="match status" value="1"/>
</dbReference>
<feature type="non-terminal residue" evidence="15">
    <location>
        <position position="179"/>
    </location>
</feature>
<evidence type="ECO:0000256" key="11">
    <source>
        <dbReference type="ARBA" id="ARBA00022842"/>
    </source>
</evidence>
<dbReference type="GO" id="GO:0061621">
    <property type="term" value="P:canonical glycolysis"/>
    <property type="evidence" value="ECO:0007669"/>
    <property type="project" value="TreeGrafter"/>
</dbReference>
<protein>
    <recommendedName>
        <fullName evidence="4">6-phosphofructokinase</fullName>
        <ecNumber evidence="4">2.7.1.11</ecNumber>
    </recommendedName>
</protein>
<keyword evidence="8" id="KW-0547">Nucleotide-binding</keyword>
<organism evidence="15">
    <name type="scientific">Hertwigia falcifera</name>
    <name type="common">Sponge</name>
    <dbReference type="NCBI Taxonomy" id="1183871"/>
    <lineage>
        <taxon>Eukaryota</taxon>
        <taxon>Metazoa</taxon>
        <taxon>Porifera</taxon>
        <taxon>Hexactinellida</taxon>
        <taxon>Hexasterophora</taxon>
        <taxon>Lyssacinosida</taxon>
        <taxon>Euplectellidae</taxon>
        <taxon>Hertwigia</taxon>
    </lineage>
</organism>
<evidence type="ECO:0000259" key="14">
    <source>
        <dbReference type="Pfam" id="PF00365"/>
    </source>
</evidence>
<accession>I2CCH7</accession>
<dbReference type="GO" id="GO:0005524">
    <property type="term" value="F:ATP binding"/>
    <property type="evidence" value="ECO:0007669"/>
    <property type="project" value="UniProtKB-KW"/>
</dbReference>
<dbReference type="PANTHER" id="PTHR13697">
    <property type="entry name" value="PHOSPHOFRUCTOKINASE"/>
    <property type="match status" value="1"/>
</dbReference>
<name>I2CCH7_HERFA</name>
<proteinExistence type="evidence at transcript level"/>
<dbReference type="Gene3D" id="3.40.50.450">
    <property type="match status" value="1"/>
</dbReference>
<dbReference type="SUPFAM" id="SSF53784">
    <property type="entry name" value="Phosphofructokinase"/>
    <property type="match status" value="1"/>
</dbReference>
<keyword evidence="12" id="KW-0324">Glycolysis</keyword>
<evidence type="ECO:0000256" key="5">
    <source>
        <dbReference type="ARBA" id="ARBA00022490"/>
    </source>
</evidence>
<evidence type="ECO:0000256" key="4">
    <source>
        <dbReference type="ARBA" id="ARBA00012055"/>
    </source>
</evidence>
<evidence type="ECO:0000256" key="9">
    <source>
        <dbReference type="ARBA" id="ARBA00022777"/>
    </source>
</evidence>
<dbReference type="AlphaFoldDB" id="I2CCH7"/>
<dbReference type="EMBL" id="JQ606669">
    <property type="protein sequence ID" value="AFJ64351.1"/>
    <property type="molecule type" value="mRNA"/>
</dbReference>
<dbReference type="GO" id="GO:0003872">
    <property type="term" value="F:6-phosphofructokinase activity"/>
    <property type="evidence" value="ECO:0007669"/>
    <property type="project" value="UniProtKB-EC"/>
</dbReference>
<comment type="cofactor">
    <cofactor evidence="1">
        <name>Mg(2+)</name>
        <dbReference type="ChEBI" id="CHEBI:18420"/>
    </cofactor>
</comment>
<reference evidence="15" key="1">
    <citation type="submission" date="2012-02" db="EMBL/GenBank/DDBJ databases">
        <title>Nuclear housekeeping genes help resolve demosponge relationships and taxonomy.</title>
        <authorList>
            <person name="Hill M."/>
            <person name="Hill A."/>
            <person name="Lopez J."/>
            <person name="Reed J."/>
            <person name="Tarver J."/>
            <person name="Pomponi S."/>
            <person name="Redmond N."/>
            <person name="Diaz C."/>
            <person name="Cardenas P."/>
            <person name="Boury-Esnault N."/>
            <person name="Reiswig H."/>
            <person name="Dohrmann M."/>
            <person name="Morrow C."/>
            <person name="Rubin E."/>
            <person name="Chaves-Fonnegra A."/>
            <person name="Patel J."/>
            <person name="Formica D."/>
            <person name="Danka E."/>
            <person name="De Laine B."/>
            <person name="Pohlmann D."/>
            <person name="Richie S."/>
            <person name="Stefano M."/>
            <person name="Russell Z."/>
            <person name="Peterson K."/>
            <person name="Pisani D."/>
            <person name="Thacker R."/>
            <person name="Collins A."/>
        </authorList>
    </citation>
    <scope>NUCLEOTIDE SEQUENCE</scope>
</reference>
<dbReference type="GO" id="GO:0005945">
    <property type="term" value="C:6-phosphofructokinase complex"/>
    <property type="evidence" value="ECO:0007669"/>
    <property type="project" value="TreeGrafter"/>
</dbReference>
<dbReference type="GO" id="GO:0070095">
    <property type="term" value="F:fructose-6-phosphate binding"/>
    <property type="evidence" value="ECO:0007669"/>
    <property type="project" value="TreeGrafter"/>
</dbReference>
<evidence type="ECO:0000256" key="8">
    <source>
        <dbReference type="ARBA" id="ARBA00022741"/>
    </source>
</evidence>
<keyword evidence="7" id="KW-0479">Metal-binding</keyword>
<dbReference type="Pfam" id="PF00365">
    <property type="entry name" value="PFK"/>
    <property type="match status" value="1"/>
</dbReference>
<dbReference type="GO" id="GO:0006002">
    <property type="term" value="P:fructose 6-phosphate metabolic process"/>
    <property type="evidence" value="ECO:0007669"/>
    <property type="project" value="InterPro"/>
</dbReference>
<dbReference type="UniPathway" id="UPA00109">
    <property type="reaction ID" value="UER00182"/>
</dbReference>
<comment type="subcellular location">
    <subcellularLocation>
        <location evidence="2">Cytoplasm</location>
    </subcellularLocation>
</comment>
<dbReference type="PRINTS" id="PR00476">
    <property type="entry name" value="PHFRCTKINASE"/>
</dbReference>
<dbReference type="GO" id="GO:0048029">
    <property type="term" value="F:monosaccharide binding"/>
    <property type="evidence" value="ECO:0007669"/>
    <property type="project" value="TreeGrafter"/>
</dbReference>
<dbReference type="InterPro" id="IPR000023">
    <property type="entry name" value="Phosphofructokinase_dom"/>
</dbReference>
<feature type="non-terminal residue" evidence="15">
    <location>
        <position position="1"/>
    </location>
</feature>
<keyword evidence="10" id="KW-0067">ATP-binding</keyword>
<dbReference type="GO" id="GO:0046872">
    <property type="term" value="F:metal ion binding"/>
    <property type="evidence" value="ECO:0007669"/>
    <property type="project" value="UniProtKB-KW"/>
</dbReference>
<keyword evidence="5" id="KW-0963">Cytoplasm</keyword>
<keyword evidence="6" id="KW-0808">Transferase</keyword>
<dbReference type="GO" id="GO:0016208">
    <property type="term" value="F:AMP binding"/>
    <property type="evidence" value="ECO:0007669"/>
    <property type="project" value="TreeGrafter"/>
</dbReference>
<dbReference type="InterPro" id="IPR022953">
    <property type="entry name" value="ATP_PFK"/>
</dbReference>
<evidence type="ECO:0000256" key="3">
    <source>
        <dbReference type="ARBA" id="ARBA00004679"/>
    </source>
</evidence>
<feature type="domain" description="Phosphofructokinase" evidence="14">
    <location>
        <begin position="1"/>
        <end position="179"/>
    </location>
</feature>
<evidence type="ECO:0000256" key="12">
    <source>
        <dbReference type="ARBA" id="ARBA00023152"/>
    </source>
</evidence>
<keyword evidence="9 15" id="KW-0418">Kinase</keyword>
<dbReference type="GO" id="GO:0030388">
    <property type="term" value="P:fructose 1,6-bisphosphate metabolic process"/>
    <property type="evidence" value="ECO:0007669"/>
    <property type="project" value="TreeGrafter"/>
</dbReference>
<comment type="catalytic activity">
    <reaction evidence="13">
        <text>beta-D-fructose 6-phosphate + ATP = beta-D-fructose 1,6-bisphosphate + ADP + H(+)</text>
        <dbReference type="Rhea" id="RHEA:16109"/>
        <dbReference type="ChEBI" id="CHEBI:15378"/>
        <dbReference type="ChEBI" id="CHEBI:30616"/>
        <dbReference type="ChEBI" id="CHEBI:32966"/>
        <dbReference type="ChEBI" id="CHEBI:57634"/>
        <dbReference type="ChEBI" id="CHEBI:456216"/>
        <dbReference type="EC" id="2.7.1.11"/>
    </reaction>
</comment>
<evidence type="ECO:0000256" key="10">
    <source>
        <dbReference type="ARBA" id="ARBA00022840"/>
    </source>
</evidence>
<sequence>AIRAITRVAIFHGIGVFGVYEGFSGLIQGGDMINLLTWNHVSGIIQEGGTILGTARCEEFFKKNGRRSAVKNLLLNNIQYLCVIGGDGSLSGASILSDEFLEHFHALKGLEISIPLLSIHAVSFNELQPFLNVIGIVASIDNDMSDIEMTIGTDSALHRIVEAADSIKSTAGSHQRVFI</sequence>
<comment type="pathway">
    <text evidence="3">Carbohydrate degradation; glycolysis; D-glyceraldehyde 3-phosphate and glycerone phosphate from D-glucose: step 3/4.</text>
</comment>